<proteinExistence type="predicted"/>
<name>A0A4Y7JCF8_PAPSO</name>
<dbReference type="InterPro" id="IPR036241">
    <property type="entry name" value="NSFL1C_SEP_dom_sf"/>
</dbReference>
<organism evidence="1 2">
    <name type="scientific">Papaver somniferum</name>
    <name type="common">Opium poppy</name>
    <dbReference type="NCBI Taxonomy" id="3469"/>
    <lineage>
        <taxon>Eukaryota</taxon>
        <taxon>Viridiplantae</taxon>
        <taxon>Streptophyta</taxon>
        <taxon>Embryophyta</taxon>
        <taxon>Tracheophyta</taxon>
        <taxon>Spermatophyta</taxon>
        <taxon>Magnoliopsida</taxon>
        <taxon>Ranunculales</taxon>
        <taxon>Papaveraceae</taxon>
        <taxon>Papaveroideae</taxon>
        <taxon>Papaver</taxon>
    </lineage>
</organism>
<keyword evidence="2" id="KW-1185">Reference proteome</keyword>
<reference evidence="1 2" key="1">
    <citation type="journal article" date="2018" name="Science">
        <title>The opium poppy genome and morphinan production.</title>
        <authorList>
            <person name="Guo L."/>
            <person name="Winzer T."/>
            <person name="Yang X."/>
            <person name="Li Y."/>
            <person name="Ning Z."/>
            <person name="He Z."/>
            <person name="Teodor R."/>
            <person name="Lu Y."/>
            <person name="Bowser T.A."/>
            <person name="Graham I.A."/>
            <person name="Ye K."/>
        </authorList>
    </citation>
    <scope>NUCLEOTIDE SEQUENCE [LARGE SCALE GENOMIC DNA]</scope>
    <source>
        <strain evidence="2">cv. HN1</strain>
        <tissue evidence="1">Leaves</tissue>
    </source>
</reference>
<protein>
    <submittedName>
        <fullName evidence="1">Uncharacterized protein</fullName>
    </submittedName>
</protein>
<dbReference type="Gene3D" id="3.30.420.210">
    <property type="entry name" value="SEP domain"/>
    <property type="match status" value="1"/>
</dbReference>
<gene>
    <name evidence="1" type="ORF">C5167_004790</name>
</gene>
<dbReference type="SUPFAM" id="SSF102848">
    <property type="entry name" value="NSFL1 (p97 ATPase) cofactor p47, SEP domain"/>
    <property type="match status" value="1"/>
</dbReference>
<accession>A0A4Y7JCF8</accession>
<dbReference type="EMBL" id="CM010718">
    <property type="protein sequence ID" value="RZC57478.1"/>
    <property type="molecule type" value="Genomic_DNA"/>
</dbReference>
<dbReference type="Gramene" id="RZC57478">
    <property type="protein sequence ID" value="RZC57478"/>
    <property type="gene ID" value="C5167_004790"/>
</dbReference>
<evidence type="ECO:0000313" key="1">
    <source>
        <dbReference type="EMBL" id="RZC57478.1"/>
    </source>
</evidence>
<dbReference type="AlphaFoldDB" id="A0A4Y7JCF8"/>
<sequence>MEESVASTTRDFSELSVSINPPPSRRLEPIDFSRLRWGSIGFTLRRKDPNFDGCVDGNAARYEHVILFEGRLGSTFTVDDGPERDANDPINAEFLEDISSWTRYVVLSLKFSVRSFTQLLRGGERDFCFVQRLNTILKKKSNFLFLIGIFGEH</sequence>
<evidence type="ECO:0000313" key="2">
    <source>
        <dbReference type="Proteomes" id="UP000316621"/>
    </source>
</evidence>
<dbReference type="Proteomes" id="UP000316621">
    <property type="component" value="Chromosome 4"/>
</dbReference>